<gene>
    <name evidence="3" type="ORF">METZ01_LOCUS440679</name>
</gene>
<evidence type="ECO:0008006" key="4">
    <source>
        <dbReference type="Google" id="ProtNLM"/>
    </source>
</evidence>
<dbReference type="SUPFAM" id="SSF47384">
    <property type="entry name" value="Homodimeric domain of signal transducing histidine kinase"/>
    <property type="match status" value="1"/>
</dbReference>
<dbReference type="InterPro" id="IPR003661">
    <property type="entry name" value="HisK_dim/P_dom"/>
</dbReference>
<proteinExistence type="predicted"/>
<dbReference type="EMBL" id="UINC01179239">
    <property type="protein sequence ID" value="SVD87825.1"/>
    <property type="molecule type" value="Genomic_DNA"/>
</dbReference>
<protein>
    <recommendedName>
        <fullName evidence="4">Signal transduction histidine kinase dimerisation/phosphoacceptor domain-containing protein</fullName>
    </recommendedName>
</protein>
<keyword evidence="1" id="KW-0597">Phosphoprotein</keyword>
<sequence>KEDYSLVIRSVIEVPFSHGRLAINSEEPDAISPAAIIYLERHLESQQEIDEHQRTAAALHQAKDETEAANRAKSEFLANMGHGIRTPMNGQRPHTYLTRQRLLLVRDLLLRSEESVTAACYRVLVSRAL</sequence>
<dbReference type="GO" id="GO:0000155">
    <property type="term" value="F:phosphorelay sensor kinase activity"/>
    <property type="evidence" value="ECO:0007669"/>
    <property type="project" value="InterPro"/>
</dbReference>
<keyword evidence="2" id="KW-0902">Two-component regulatory system</keyword>
<evidence type="ECO:0000313" key="3">
    <source>
        <dbReference type="EMBL" id="SVD87825.1"/>
    </source>
</evidence>
<dbReference type="AlphaFoldDB" id="A0A382YYB7"/>
<dbReference type="PANTHER" id="PTHR45339:SF1">
    <property type="entry name" value="HYBRID SIGNAL TRANSDUCTION HISTIDINE KINASE J"/>
    <property type="match status" value="1"/>
</dbReference>
<dbReference type="Gene3D" id="1.10.287.130">
    <property type="match status" value="1"/>
</dbReference>
<accession>A0A382YYB7</accession>
<dbReference type="PANTHER" id="PTHR45339">
    <property type="entry name" value="HYBRID SIGNAL TRANSDUCTION HISTIDINE KINASE J"/>
    <property type="match status" value="1"/>
</dbReference>
<reference evidence="3" key="1">
    <citation type="submission" date="2018-05" db="EMBL/GenBank/DDBJ databases">
        <authorList>
            <person name="Lanie J.A."/>
            <person name="Ng W.-L."/>
            <person name="Kazmierczak K.M."/>
            <person name="Andrzejewski T.M."/>
            <person name="Davidsen T.M."/>
            <person name="Wayne K.J."/>
            <person name="Tettelin H."/>
            <person name="Glass J.I."/>
            <person name="Rusch D."/>
            <person name="Podicherti R."/>
            <person name="Tsui H.-C.T."/>
            <person name="Winkler M.E."/>
        </authorList>
    </citation>
    <scope>NUCLEOTIDE SEQUENCE</scope>
</reference>
<name>A0A382YYB7_9ZZZZ</name>
<evidence type="ECO:0000256" key="1">
    <source>
        <dbReference type="ARBA" id="ARBA00022553"/>
    </source>
</evidence>
<dbReference type="InterPro" id="IPR036097">
    <property type="entry name" value="HisK_dim/P_sf"/>
</dbReference>
<organism evidence="3">
    <name type="scientific">marine metagenome</name>
    <dbReference type="NCBI Taxonomy" id="408172"/>
    <lineage>
        <taxon>unclassified sequences</taxon>
        <taxon>metagenomes</taxon>
        <taxon>ecological metagenomes</taxon>
    </lineage>
</organism>
<evidence type="ECO:0000256" key="2">
    <source>
        <dbReference type="ARBA" id="ARBA00023012"/>
    </source>
</evidence>
<feature type="non-terminal residue" evidence="3">
    <location>
        <position position="1"/>
    </location>
</feature>
<dbReference type="CDD" id="cd00082">
    <property type="entry name" value="HisKA"/>
    <property type="match status" value="1"/>
</dbReference>